<proteinExistence type="predicted"/>
<evidence type="ECO:0000256" key="1">
    <source>
        <dbReference type="SAM" id="MobiDB-lite"/>
    </source>
</evidence>
<name>A0ABX8S9V0_9ACTN</name>
<keyword evidence="4" id="KW-1185">Reference proteome</keyword>
<evidence type="ECO:0000259" key="2">
    <source>
        <dbReference type="Pfam" id="PF20615"/>
    </source>
</evidence>
<protein>
    <recommendedName>
        <fullName evidence="2">DUF6802 domain-containing protein</fullName>
    </recommendedName>
</protein>
<evidence type="ECO:0000313" key="3">
    <source>
        <dbReference type="EMBL" id="QXQ13759.1"/>
    </source>
</evidence>
<sequence>MIESDDLSTLGWTRFDLPDLDADRPLDDVGPIDIGEPTIDLDGDAVADTVTEATTTGLVVATDSDRDGLAEHVTIIDRTGEYAGWQYRHDECGGRWERTAGGTIGS</sequence>
<feature type="region of interest" description="Disordered" evidence="1">
    <location>
        <begin position="15"/>
        <end position="37"/>
    </location>
</feature>
<gene>
    <name evidence="3" type="ORF">KV203_18555</name>
</gene>
<dbReference type="RefSeq" id="WP_066469262.1">
    <property type="nucleotide sequence ID" value="NZ_CBCRUZ010000005.1"/>
</dbReference>
<dbReference type="Proteomes" id="UP000887023">
    <property type="component" value="Chromosome"/>
</dbReference>
<dbReference type="EMBL" id="CP079105">
    <property type="protein sequence ID" value="QXQ13759.1"/>
    <property type="molecule type" value="Genomic_DNA"/>
</dbReference>
<reference evidence="3" key="1">
    <citation type="submission" date="2021-07" db="EMBL/GenBank/DDBJ databases">
        <title>Candidatus Kaistella beijingensis sp. nov. isolated from a municipal wastewater treatment plant is involved in sludge foaming.</title>
        <authorList>
            <person name="Song Y."/>
            <person name="Liu S.-J."/>
        </authorList>
    </citation>
    <scope>NUCLEOTIDE SEQUENCE</scope>
    <source>
        <strain evidence="3">DSM 43998</strain>
    </source>
</reference>
<organism evidence="3 4">
    <name type="scientific">Skermania pinensis</name>
    <dbReference type="NCBI Taxonomy" id="39122"/>
    <lineage>
        <taxon>Bacteria</taxon>
        <taxon>Bacillati</taxon>
        <taxon>Actinomycetota</taxon>
        <taxon>Actinomycetes</taxon>
        <taxon>Mycobacteriales</taxon>
        <taxon>Gordoniaceae</taxon>
        <taxon>Skermania</taxon>
    </lineage>
</organism>
<dbReference type="InterPro" id="IPR046543">
    <property type="entry name" value="DUF6802"/>
</dbReference>
<accession>A0ABX8S9V0</accession>
<feature type="domain" description="DUF6802" evidence="2">
    <location>
        <begin position="1"/>
        <end position="105"/>
    </location>
</feature>
<evidence type="ECO:0000313" key="4">
    <source>
        <dbReference type="Proteomes" id="UP000887023"/>
    </source>
</evidence>
<dbReference type="Pfam" id="PF20615">
    <property type="entry name" value="DUF6802"/>
    <property type="match status" value="1"/>
</dbReference>